<reference evidence="3 4" key="1">
    <citation type="submission" date="2020-08" db="EMBL/GenBank/DDBJ databases">
        <title>Genomic Encyclopedia of Type Strains, Phase III (KMG-III): the genomes of soil and plant-associated and newly described type strains.</title>
        <authorList>
            <person name="Whitman W."/>
        </authorList>
    </citation>
    <scope>NUCLEOTIDE SEQUENCE [LARGE SCALE GENOMIC DNA]</scope>
    <source>
        <strain evidence="3 4">CECT 8897</strain>
    </source>
</reference>
<dbReference type="RefSeq" id="WP_183441211.1">
    <property type="nucleotide sequence ID" value="NZ_JACHXD010000006.1"/>
</dbReference>
<evidence type="ECO:0000256" key="1">
    <source>
        <dbReference type="SAM" id="Coils"/>
    </source>
</evidence>
<comment type="caution">
    <text evidence="3">The sequence shown here is derived from an EMBL/GenBank/DDBJ whole genome shotgun (WGS) entry which is preliminary data.</text>
</comment>
<feature type="coiled-coil region" evidence="1">
    <location>
        <begin position="72"/>
        <end position="99"/>
    </location>
</feature>
<keyword evidence="1" id="KW-0175">Coiled coil</keyword>
<proteinExistence type="predicted"/>
<dbReference type="EMBL" id="JACHXD010000006">
    <property type="protein sequence ID" value="MBB3119364.1"/>
    <property type="molecule type" value="Genomic_DNA"/>
</dbReference>
<accession>A0A7W5BA70</accession>
<gene>
    <name evidence="3" type="ORF">FHS03_002416</name>
</gene>
<name>A0A7W5BA70_9BURK</name>
<evidence type="ECO:0000256" key="2">
    <source>
        <dbReference type="SAM" id="MobiDB-lite"/>
    </source>
</evidence>
<evidence type="ECO:0000313" key="4">
    <source>
        <dbReference type="Proteomes" id="UP000541535"/>
    </source>
</evidence>
<protein>
    <submittedName>
        <fullName evidence="3">Uncharacterized protein</fullName>
    </submittedName>
</protein>
<feature type="region of interest" description="Disordered" evidence="2">
    <location>
        <begin position="128"/>
        <end position="148"/>
    </location>
</feature>
<organism evidence="3 4">
    <name type="scientific">Pseudoduganella violacea</name>
    <dbReference type="NCBI Taxonomy" id="1715466"/>
    <lineage>
        <taxon>Bacteria</taxon>
        <taxon>Pseudomonadati</taxon>
        <taxon>Pseudomonadota</taxon>
        <taxon>Betaproteobacteria</taxon>
        <taxon>Burkholderiales</taxon>
        <taxon>Oxalobacteraceae</taxon>
        <taxon>Telluria group</taxon>
        <taxon>Pseudoduganella</taxon>
    </lineage>
</organism>
<dbReference type="AlphaFoldDB" id="A0A7W5BA70"/>
<sequence>MQIKHSLKRHLIGAGILGAVALIAFTDSDAPASGDDATDKSAQAAATAFTQLSIIAPATGDATSHTTLPLAALSTEAQAQALQRAVLQTERQVAALRRQGGDANAVYRLRAGALPAATVAGLMQREDAEAGMRPAGNAAALPPPLRQE</sequence>
<keyword evidence="4" id="KW-1185">Reference proteome</keyword>
<dbReference type="Proteomes" id="UP000541535">
    <property type="component" value="Unassembled WGS sequence"/>
</dbReference>
<evidence type="ECO:0000313" key="3">
    <source>
        <dbReference type="EMBL" id="MBB3119364.1"/>
    </source>
</evidence>